<gene>
    <name evidence="2" type="ORF">SAMN04488570_0899</name>
</gene>
<dbReference type="InterPro" id="IPR009725">
    <property type="entry name" value="3_dmu_93_MTrfase"/>
</dbReference>
<dbReference type="Gene3D" id="3.10.180.10">
    <property type="entry name" value="2,3-Dihydroxybiphenyl 1,2-Dioxygenase, domain 1"/>
    <property type="match status" value="1"/>
</dbReference>
<dbReference type="Pfam" id="PF06983">
    <property type="entry name" value="3-dmu-9_3-mt"/>
    <property type="match status" value="1"/>
</dbReference>
<dbReference type="InterPro" id="IPR029068">
    <property type="entry name" value="Glyas_Bleomycin-R_OHBP_Dase"/>
</dbReference>
<organism evidence="2 3">
    <name type="scientific">Nocardioides scoriae</name>
    <dbReference type="NCBI Taxonomy" id="642780"/>
    <lineage>
        <taxon>Bacteria</taxon>
        <taxon>Bacillati</taxon>
        <taxon>Actinomycetota</taxon>
        <taxon>Actinomycetes</taxon>
        <taxon>Propionibacteriales</taxon>
        <taxon>Nocardioidaceae</taxon>
        <taxon>Nocardioides</taxon>
    </lineage>
</organism>
<keyword evidence="3" id="KW-1185">Reference proteome</keyword>
<dbReference type="STRING" id="642780.SAMN04488570_0899"/>
<protein>
    <submittedName>
        <fullName evidence="2">Glyoxalase superfamily enzyme, possibly 3-demethylubiquinone-9 3-methyltransferase</fullName>
    </submittedName>
</protein>
<evidence type="ECO:0000313" key="2">
    <source>
        <dbReference type="EMBL" id="SDR99505.1"/>
    </source>
</evidence>
<sequence>MQPLVPHLWINDGKVDEAVDFYVSLLDDSRVVARMPYGPEAGEWAGQTMAVTFELVGHTYVAINGADTRFEPNEAISLAVPCDTQEEIDRLWSGLTDGGKGGPCGWLQDRYGFSWQVYPASLDEHLASDDPERARRAVAYFMTLDGVPFVLDDLEAAVRGEG</sequence>
<keyword evidence="2" id="KW-0489">Methyltransferase</keyword>
<dbReference type="RefSeq" id="WP_091726557.1">
    <property type="nucleotide sequence ID" value="NZ_LT629757.1"/>
</dbReference>
<dbReference type="InterPro" id="IPR028973">
    <property type="entry name" value="PhnB-like"/>
</dbReference>
<dbReference type="Proteomes" id="UP000198859">
    <property type="component" value="Chromosome I"/>
</dbReference>
<dbReference type="SUPFAM" id="SSF54593">
    <property type="entry name" value="Glyoxalase/Bleomycin resistance protein/Dihydroxybiphenyl dioxygenase"/>
    <property type="match status" value="1"/>
</dbReference>
<keyword evidence="2" id="KW-0808">Transferase</keyword>
<accession>A0A1H1NLB4</accession>
<evidence type="ECO:0000313" key="3">
    <source>
        <dbReference type="Proteomes" id="UP000198859"/>
    </source>
</evidence>
<feature type="domain" description="PhnB-like" evidence="1">
    <location>
        <begin position="4"/>
        <end position="117"/>
    </location>
</feature>
<dbReference type="PIRSF" id="PIRSF021700">
    <property type="entry name" value="3_dmu_93_MTrfase"/>
    <property type="match status" value="1"/>
</dbReference>
<dbReference type="AlphaFoldDB" id="A0A1H1NLB4"/>
<keyword evidence="2" id="KW-0830">Ubiquinone</keyword>
<dbReference type="GO" id="GO:0032259">
    <property type="term" value="P:methylation"/>
    <property type="evidence" value="ECO:0007669"/>
    <property type="project" value="UniProtKB-KW"/>
</dbReference>
<dbReference type="OrthoDB" id="9806473at2"/>
<name>A0A1H1NLB4_9ACTN</name>
<dbReference type="CDD" id="cd06588">
    <property type="entry name" value="PhnB_like"/>
    <property type="match status" value="1"/>
</dbReference>
<evidence type="ECO:0000259" key="1">
    <source>
        <dbReference type="Pfam" id="PF06983"/>
    </source>
</evidence>
<dbReference type="PANTHER" id="PTHR33990">
    <property type="entry name" value="PROTEIN YJDN-RELATED"/>
    <property type="match status" value="1"/>
</dbReference>
<reference evidence="3" key="1">
    <citation type="submission" date="2016-10" db="EMBL/GenBank/DDBJ databases">
        <authorList>
            <person name="Varghese N."/>
            <person name="Submissions S."/>
        </authorList>
    </citation>
    <scope>NUCLEOTIDE SEQUENCE [LARGE SCALE GENOMIC DNA]</scope>
    <source>
        <strain evidence="3">DSM 22127</strain>
    </source>
</reference>
<dbReference type="GO" id="GO:0008168">
    <property type="term" value="F:methyltransferase activity"/>
    <property type="evidence" value="ECO:0007669"/>
    <property type="project" value="UniProtKB-KW"/>
</dbReference>
<proteinExistence type="predicted"/>
<dbReference type="EMBL" id="LT629757">
    <property type="protein sequence ID" value="SDR99505.1"/>
    <property type="molecule type" value="Genomic_DNA"/>
</dbReference>